<sequence>MNKRINILFAFMMLAVGCLDVEYKDYEFTINPDGGWVGTITYRNIISRPEKNKDASEIDFQQLINDYYLGDALVDENQHLKNIEKELYIEDGVLVGKMT</sequence>
<dbReference type="AlphaFoldDB" id="A0A382PCT4"/>
<reference evidence="1" key="1">
    <citation type="submission" date="2018-05" db="EMBL/GenBank/DDBJ databases">
        <authorList>
            <person name="Lanie J.A."/>
            <person name="Ng W.-L."/>
            <person name="Kazmierczak K.M."/>
            <person name="Andrzejewski T.M."/>
            <person name="Davidsen T.M."/>
            <person name="Wayne K.J."/>
            <person name="Tettelin H."/>
            <person name="Glass J.I."/>
            <person name="Rusch D."/>
            <person name="Podicherti R."/>
            <person name="Tsui H.-C.T."/>
            <person name="Winkler M.E."/>
        </authorList>
    </citation>
    <scope>NUCLEOTIDE SEQUENCE</scope>
</reference>
<protein>
    <submittedName>
        <fullName evidence="1">Uncharacterized protein</fullName>
    </submittedName>
</protein>
<evidence type="ECO:0000313" key="1">
    <source>
        <dbReference type="EMBL" id="SVC69691.1"/>
    </source>
</evidence>
<accession>A0A382PCT4</accession>
<name>A0A382PCT4_9ZZZZ</name>
<dbReference type="EMBL" id="UINC01105622">
    <property type="protein sequence ID" value="SVC69691.1"/>
    <property type="molecule type" value="Genomic_DNA"/>
</dbReference>
<organism evidence="1">
    <name type="scientific">marine metagenome</name>
    <dbReference type="NCBI Taxonomy" id="408172"/>
    <lineage>
        <taxon>unclassified sequences</taxon>
        <taxon>metagenomes</taxon>
        <taxon>ecological metagenomes</taxon>
    </lineage>
</organism>
<gene>
    <name evidence="1" type="ORF">METZ01_LOCUS322545</name>
</gene>
<proteinExistence type="predicted"/>
<feature type="non-terminal residue" evidence="1">
    <location>
        <position position="99"/>
    </location>
</feature>
<dbReference type="PROSITE" id="PS51257">
    <property type="entry name" value="PROKAR_LIPOPROTEIN"/>
    <property type="match status" value="1"/>
</dbReference>